<dbReference type="GO" id="GO:0005525">
    <property type="term" value="F:GTP binding"/>
    <property type="evidence" value="ECO:0007669"/>
    <property type="project" value="InterPro"/>
</dbReference>
<dbReference type="InterPro" id="IPR027417">
    <property type="entry name" value="P-loop_NTPase"/>
</dbReference>
<evidence type="ECO:0000256" key="1">
    <source>
        <dbReference type="ARBA" id="ARBA00022741"/>
    </source>
</evidence>
<reference evidence="4 5" key="1">
    <citation type="journal article" date="2021" name="Nat. Commun.">
        <title>Genetic determinants of endophytism in the Arabidopsis root mycobiome.</title>
        <authorList>
            <person name="Mesny F."/>
            <person name="Miyauchi S."/>
            <person name="Thiergart T."/>
            <person name="Pickel B."/>
            <person name="Atanasova L."/>
            <person name="Karlsson M."/>
            <person name="Huettel B."/>
            <person name="Barry K.W."/>
            <person name="Haridas S."/>
            <person name="Chen C."/>
            <person name="Bauer D."/>
            <person name="Andreopoulos W."/>
            <person name="Pangilinan J."/>
            <person name="LaButti K."/>
            <person name="Riley R."/>
            <person name="Lipzen A."/>
            <person name="Clum A."/>
            <person name="Drula E."/>
            <person name="Henrissat B."/>
            <person name="Kohler A."/>
            <person name="Grigoriev I.V."/>
            <person name="Martin F.M."/>
            <person name="Hacquard S."/>
        </authorList>
    </citation>
    <scope>NUCLEOTIDE SEQUENCE [LARGE SCALE GENOMIC DNA]</scope>
    <source>
        <strain evidence="4 5">MPI-CAGE-CH-0241</strain>
    </source>
</reference>
<dbReference type="InterPro" id="IPR006703">
    <property type="entry name" value="G_AIG1"/>
</dbReference>
<name>A0A9P8WB57_9HYPO</name>
<accession>A0A9P8WB57</accession>
<dbReference type="OrthoDB" id="8954335at2759"/>
<dbReference type="Proteomes" id="UP000777438">
    <property type="component" value="Unassembled WGS sequence"/>
</dbReference>
<dbReference type="Pfam" id="PF04548">
    <property type="entry name" value="AIG1"/>
    <property type="match status" value="1"/>
</dbReference>
<feature type="coiled-coil region" evidence="2">
    <location>
        <begin position="215"/>
        <end position="267"/>
    </location>
</feature>
<organism evidence="4 5">
    <name type="scientific">Thelonectria olida</name>
    <dbReference type="NCBI Taxonomy" id="1576542"/>
    <lineage>
        <taxon>Eukaryota</taxon>
        <taxon>Fungi</taxon>
        <taxon>Dikarya</taxon>
        <taxon>Ascomycota</taxon>
        <taxon>Pezizomycotina</taxon>
        <taxon>Sordariomycetes</taxon>
        <taxon>Hypocreomycetidae</taxon>
        <taxon>Hypocreales</taxon>
        <taxon>Nectriaceae</taxon>
        <taxon>Thelonectria</taxon>
    </lineage>
</organism>
<gene>
    <name evidence="4" type="ORF">B0T10DRAFT_536369</name>
</gene>
<keyword evidence="2" id="KW-0175">Coiled coil</keyword>
<dbReference type="Gene3D" id="3.40.50.300">
    <property type="entry name" value="P-loop containing nucleotide triphosphate hydrolases"/>
    <property type="match status" value="1"/>
</dbReference>
<keyword evidence="4" id="KW-0378">Hydrolase</keyword>
<protein>
    <submittedName>
        <fullName evidence="4">P-loop containing nucleoside triphosphate hydrolase protein</fullName>
    </submittedName>
</protein>
<evidence type="ECO:0000256" key="2">
    <source>
        <dbReference type="SAM" id="Coils"/>
    </source>
</evidence>
<keyword evidence="1" id="KW-0547">Nucleotide-binding</keyword>
<evidence type="ECO:0000313" key="5">
    <source>
        <dbReference type="Proteomes" id="UP000777438"/>
    </source>
</evidence>
<dbReference type="GO" id="GO:0016787">
    <property type="term" value="F:hydrolase activity"/>
    <property type="evidence" value="ECO:0007669"/>
    <property type="project" value="UniProtKB-KW"/>
</dbReference>
<comment type="caution">
    <text evidence="4">The sequence shown here is derived from an EMBL/GenBank/DDBJ whole genome shotgun (WGS) entry which is preliminary data.</text>
</comment>
<dbReference type="SUPFAM" id="SSF52540">
    <property type="entry name" value="P-loop containing nucleoside triphosphate hydrolases"/>
    <property type="match status" value="1"/>
</dbReference>
<evidence type="ECO:0000313" key="4">
    <source>
        <dbReference type="EMBL" id="KAH6895963.1"/>
    </source>
</evidence>
<dbReference type="CDD" id="cd00882">
    <property type="entry name" value="Ras_like_GTPase"/>
    <property type="match status" value="1"/>
</dbReference>
<evidence type="ECO:0000259" key="3">
    <source>
        <dbReference type="Pfam" id="PF04548"/>
    </source>
</evidence>
<dbReference type="AlphaFoldDB" id="A0A9P8WB57"/>
<dbReference type="EMBL" id="JAGPYM010000004">
    <property type="protein sequence ID" value="KAH6895963.1"/>
    <property type="molecule type" value="Genomic_DNA"/>
</dbReference>
<sequence length="322" mass="35904">MVVVMGVTGSGKSYLINKLAGKEVVKEGKDLASCTQACQMIPANIGKTKVLLIDTPGFDDPKRSDSEILGEIARLLAAQYEVGLELKGIIYAHRITDIRYAGSAVKTFEIFKRICGEDALSNVLLATTLWNKIDEVTGASRERELRRDFWAYMLGRGSQMSRFHGDRTSAVALISQLIVKNPVVLRLQHEMINEGKKLHETEAGSYVDKDLNSLRHKYLAELDSLEKLRKQLQDNDREMRRQLGLDLDREREKLRKAEEEQAGLHADVAGEVHEQINAGAKPKSSVLKKLFPFLPAALSILGMFVGIPPEASDLLFGWCEEA</sequence>
<feature type="domain" description="AIG1-type G" evidence="3">
    <location>
        <begin position="2"/>
        <end position="123"/>
    </location>
</feature>
<keyword evidence="5" id="KW-1185">Reference proteome</keyword>
<proteinExistence type="predicted"/>